<feature type="transmembrane region" description="Helical" evidence="7">
    <location>
        <begin position="171"/>
        <end position="194"/>
    </location>
</feature>
<feature type="region of interest" description="Disordered" evidence="6">
    <location>
        <begin position="1"/>
        <end position="26"/>
    </location>
</feature>
<feature type="transmembrane region" description="Helical" evidence="7">
    <location>
        <begin position="324"/>
        <end position="342"/>
    </location>
</feature>
<feature type="transmembrane region" description="Helical" evidence="7">
    <location>
        <begin position="293"/>
        <end position="312"/>
    </location>
</feature>
<keyword evidence="4 7" id="KW-1133">Transmembrane helix</keyword>
<evidence type="ECO:0000256" key="3">
    <source>
        <dbReference type="ARBA" id="ARBA00022692"/>
    </source>
</evidence>
<feature type="transmembrane region" description="Helical" evidence="7">
    <location>
        <begin position="38"/>
        <end position="63"/>
    </location>
</feature>
<feature type="transmembrane region" description="Helical" evidence="7">
    <location>
        <begin position="104"/>
        <end position="125"/>
    </location>
</feature>
<dbReference type="InterPro" id="IPR011701">
    <property type="entry name" value="MFS"/>
</dbReference>
<evidence type="ECO:0000313" key="9">
    <source>
        <dbReference type="Proteomes" id="UP000218439"/>
    </source>
</evidence>
<dbReference type="SUPFAM" id="SSF103473">
    <property type="entry name" value="MFS general substrate transporter"/>
    <property type="match status" value="1"/>
</dbReference>
<evidence type="ECO:0000256" key="1">
    <source>
        <dbReference type="ARBA" id="ARBA00004141"/>
    </source>
</evidence>
<protein>
    <submittedName>
        <fullName evidence="8">MFS transporter</fullName>
    </submittedName>
</protein>
<reference evidence="8 9" key="1">
    <citation type="submission" date="2017-08" db="EMBL/GenBank/DDBJ databases">
        <title>WGS of Clinical strains of the CDC Group NO-1 linked to zoonotic infections in humans.</title>
        <authorList>
            <person name="Bernier A.-M."/>
            <person name="Bernard K."/>
        </authorList>
    </citation>
    <scope>NUCLEOTIDE SEQUENCE [LARGE SCALE GENOMIC DNA]</scope>
    <source>
        <strain evidence="8 9">NML120219</strain>
    </source>
</reference>
<proteinExistence type="predicted"/>
<accession>A0A2A2ANI3</accession>
<comment type="subcellular location">
    <subcellularLocation>
        <location evidence="1">Membrane</location>
        <topology evidence="1">Multi-pass membrane protein</topology>
    </subcellularLocation>
</comment>
<dbReference type="EMBL" id="NSJE01000037">
    <property type="protein sequence ID" value="PAT40150.1"/>
    <property type="molecule type" value="Genomic_DNA"/>
</dbReference>
<sequence>MTIGMSIPPASPAPPQAPTTTTAAPGAAQQPALSGLEWALLVCVYLSQYMAYGFFFVSLMVILRERGVPLAHMGWLYSLGLFTGLKFLWAPLMDRWGFGRHGHYSVWLALMQALLIAALLWLAALPMNAPAALPLGALAAGSVLVAFLTACQDMAADGLSCRLLGPGQRGLGNAVQMAGGMLGFAAGGGGVLLLYESLGWRWAVLSLTALNLLTLALALAYREPPHARPDPVQGRQRMRSHWRQLLAFWRQPHTGWPWAAFLALLQAGVCMAYGVLTPMLVDAGWSAGKIGRVINIYASVASVAVMLALGWLMRRTSPARALRWMLPAQVLAVALLAAPLLLRAGDVWVMLGVIGYLALYMPLGALAAALMMGQASVHAPATDFSMQYGLYTCAGFAASGLALPLAGRMGYAGLLALAAGVGALMCLLIPWLWRRSQSLTLEPAKS</sequence>
<dbReference type="AlphaFoldDB" id="A0A2A2ANI3"/>
<keyword evidence="2" id="KW-0813">Transport</keyword>
<dbReference type="Pfam" id="PF07690">
    <property type="entry name" value="MFS_1"/>
    <property type="match status" value="1"/>
</dbReference>
<evidence type="ECO:0000313" key="8">
    <source>
        <dbReference type="EMBL" id="PAT40150.1"/>
    </source>
</evidence>
<evidence type="ECO:0000256" key="5">
    <source>
        <dbReference type="ARBA" id="ARBA00023136"/>
    </source>
</evidence>
<comment type="caution">
    <text evidence="8">The sequence shown here is derived from an EMBL/GenBank/DDBJ whole genome shotgun (WGS) entry which is preliminary data.</text>
</comment>
<feature type="transmembrane region" description="Helical" evidence="7">
    <location>
        <begin position="411"/>
        <end position="433"/>
    </location>
</feature>
<evidence type="ECO:0000256" key="7">
    <source>
        <dbReference type="SAM" id="Phobius"/>
    </source>
</evidence>
<feature type="transmembrane region" description="Helical" evidence="7">
    <location>
        <begin position="258"/>
        <end position="281"/>
    </location>
</feature>
<feature type="transmembrane region" description="Helical" evidence="7">
    <location>
        <begin position="200"/>
        <end position="221"/>
    </location>
</feature>
<evidence type="ECO:0000256" key="4">
    <source>
        <dbReference type="ARBA" id="ARBA00022989"/>
    </source>
</evidence>
<dbReference type="GO" id="GO:0016020">
    <property type="term" value="C:membrane"/>
    <property type="evidence" value="ECO:0007669"/>
    <property type="project" value="UniProtKB-SubCell"/>
</dbReference>
<evidence type="ECO:0000256" key="2">
    <source>
        <dbReference type="ARBA" id="ARBA00022448"/>
    </source>
</evidence>
<feature type="transmembrane region" description="Helical" evidence="7">
    <location>
        <begin position="384"/>
        <end position="405"/>
    </location>
</feature>
<feature type="transmembrane region" description="Helical" evidence="7">
    <location>
        <begin position="348"/>
        <end position="372"/>
    </location>
</feature>
<dbReference type="GO" id="GO:0022857">
    <property type="term" value="F:transmembrane transporter activity"/>
    <property type="evidence" value="ECO:0007669"/>
    <property type="project" value="InterPro"/>
</dbReference>
<name>A0A2A2ANI3_9BURK</name>
<dbReference type="Gene3D" id="1.20.1250.20">
    <property type="entry name" value="MFS general substrate transporter like domains"/>
    <property type="match status" value="1"/>
</dbReference>
<dbReference type="PANTHER" id="PTHR12778:SF10">
    <property type="entry name" value="MAJOR FACILITATOR SUPERFAMILY DOMAIN-CONTAINING PROTEIN 3"/>
    <property type="match status" value="1"/>
</dbReference>
<keyword evidence="5 7" id="KW-0472">Membrane</keyword>
<dbReference type="PANTHER" id="PTHR12778">
    <property type="entry name" value="SOLUTE CARRIER FAMILY 33 ACETYL-COA TRANSPORTER -RELATED"/>
    <property type="match status" value="1"/>
</dbReference>
<feature type="transmembrane region" description="Helical" evidence="7">
    <location>
        <begin position="75"/>
        <end position="92"/>
    </location>
</feature>
<feature type="transmembrane region" description="Helical" evidence="7">
    <location>
        <begin position="131"/>
        <end position="150"/>
    </location>
</feature>
<evidence type="ECO:0000256" key="6">
    <source>
        <dbReference type="SAM" id="MobiDB-lite"/>
    </source>
</evidence>
<organism evidence="8 9">
    <name type="scientific">Vandammella animalimorsus</name>
    <dbReference type="NCBI Taxonomy" id="2029117"/>
    <lineage>
        <taxon>Bacteria</taxon>
        <taxon>Pseudomonadati</taxon>
        <taxon>Pseudomonadota</taxon>
        <taxon>Betaproteobacteria</taxon>
        <taxon>Burkholderiales</taxon>
        <taxon>Comamonadaceae</taxon>
        <taxon>Vandammella</taxon>
    </lineage>
</organism>
<keyword evidence="3 7" id="KW-0812">Transmembrane</keyword>
<dbReference type="InterPro" id="IPR036259">
    <property type="entry name" value="MFS_trans_sf"/>
</dbReference>
<dbReference type="Proteomes" id="UP000218439">
    <property type="component" value="Unassembled WGS sequence"/>
</dbReference>
<gene>
    <name evidence="8" type="ORF">CK621_14180</name>
</gene>
<dbReference type="InterPro" id="IPR004752">
    <property type="entry name" value="AmpG_permease/AT-1"/>
</dbReference>